<feature type="region of interest" description="Disordered" evidence="1">
    <location>
        <begin position="1"/>
        <end position="29"/>
    </location>
</feature>
<dbReference type="EMBL" id="LT670817">
    <property type="protein sequence ID" value="SHH18858.1"/>
    <property type="molecule type" value="Genomic_DNA"/>
</dbReference>
<evidence type="ECO:0000313" key="2">
    <source>
        <dbReference type="EMBL" id="SHH18858.1"/>
    </source>
</evidence>
<evidence type="ECO:0000313" key="3">
    <source>
        <dbReference type="Proteomes" id="UP000189796"/>
    </source>
</evidence>
<gene>
    <name evidence="2" type="ORF">SAMN05443248_3999</name>
</gene>
<evidence type="ECO:0000256" key="1">
    <source>
        <dbReference type="SAM" id="MobiDB-lite"/>
    </source>
</evidence>
<name>A0A1M5QY98_9BRAD</name>
<reference evidence="2 3" key="1">
    <citation type="submission" date="2016-11" db="EMBL/GenBank/DDBJ databases">
        <authorList>
            <person name="Jaros S."/>
            <person name="Januszkiewicz K."/>
            <person name="Wedrychowicz H."/>
        </authorList>
    </citation>
    <scope>NUCLEOTIDE SEQUENCE [LARGE SCALE GENOMIC DNA]</scope>
    <source>
        <strain evidence="2 3">GAS138</strain>
    </source>
</reference>
<protein>
    <submittedName>
        <fullName evidence="2">Uncharacterized protein</fullName>
    </submittedName>
</protein>
<organism evidence="2 3">
    <name type="scientific">Bradyrhizobium erythrophlei</name>
    <dbReference type="NCBI Taxonomy" id="1437360"/>
    <lineage>
        <taxon>Bacteria</taxon>
        <taxon>Pseudomonadati</taxon>
        <taxon>Pseudomonadota</taxon>
        <taxon>Alphaproteobacteria</taxon>
        <taxon>Hyphomicrobiales</taxon>
        <taxon>Nitrobacteraceae</taxon>
        <taxon>Bradyrhizobium</taxon>
    </lineage>
</organism>
<sequence length="29" mass="3238">MTNHLDRHETGTVSPIGYPDYASFSDVVK</sequence>
<proteinExistence type="predicted"/>
<feature type="compositionally biased region" description="Basic and acidic residues" evidence="1">
    <location>
        <begin position="1"/>
        <end position="10"/>
    </location>
</feature>
<accession>A0A1M5QY98</accession>
<dbReference type="AlphaFoldDB" id="A0A1M5QY98"/>
<dbReference type="Proteomes" id="UP000189796">
    <property type="component" value="Chromosome I"/>
</dbReference>